<accession>A0ABW3PXF7</accession>
<evidence type="ECO:0000259" key="1">
    <source>
        <dbReference type="PROSITE" id="PS51832"/>
    </source>
</evidence>
<dbReference type="SUPFAM" id="SSF109604">
    <property type="entry name" value="HD-domain/PDEase-like"/>
    <property type="match status" value="1"/>
</dbReference>
<dbReference type="InterPro" id="IPR037522">
    <property type="entry name" value="HD_GYP_dom"/>
</dbReference>
<gene>
    <name evidence="2" type="ORF">ACFQ3J_21245</name>
</gene>
<comment type="caution">
    <text evidence="2">The sequence shown here is derived from an EMBL/GenBank/DDBJ whole genome shotgun (WGS) entry which is preliminary data.</text>
</comment>
<dbReference type="RefSeq" id="WP_090727235.1">
    <property type="nucleotide sequence ID" value="NZ_JBHTKX010000004.1"/>
</dbReference>
<organism evidence="2 3">
    <name type="scientific">Paenibacillus provencensis</name>
    <dbReference type="NCBI Taxonomy" id="441151"/>
    <lineage>
        <taxon>Bacteria</taxon>
        <taxon>Bacillati</taxon>
        <taxon>Bacillota</taxon>
        <taxon>Bacilli</taxon>
        <taxon>Bacillales</taxon>
        <taxon>Paenibacillaceae</taxon>
        <taxon>Paenibacillus</taxon>
    </lineage>
</organism>
<dbReference type="Proteomes" id="UP001597169">
    <property type="component" value="Unassembled WGS sequence"/>
</dbReference>
<dbReference type="SMART" id="SM00471">
    <property type="entry name" value="HDc"/>
    <property type="match status" value="1"/>
</dbReference>
<dbReference type="InterPro" id="IPR003607">
    <property type="entry name" value="HD/PDEase_dom"/>
</dbReference>
<name>A0ABW3PXF7_9BACL</name>
<dbReference type="EMBL" id="JBHTKX010000004">
    <property type="protein sequence ID" value="MFD1130672.1"/>
    <property type="molecule type" value="Genomic_DNA"/>
</dbReference>
<keyword evidence="3" id="KW-1185">Reference proteome</keyword>
<dbReference type="InterPro" id="IPR006675">
    <property type="entry name" value="HDIG_dom"/>
</dbReference>
<dbReference type="EC" id="3.1.4.-" evidence="2"/>
<dbReference type="CDD" id="cd00077">
    <property type="entry name" value="HDc"/>
    <property type="match status" value="1"/>
</dbReference>
<feature type="domain" description="HD-GYP" evidence="1">
    <location>
        <begin position="15"/>
        <end position="207"/>
    </location>
</feature>
<protein>
    <submittedName>
        <fullName evidence="2">HD-GYP domain-containing protein</fullName>
        <ecNumber evidence="2">3.1.4.-</ecNumber>
    </submittedName>
</protein>
<keyword evidence="2" id="KW-0378">Hydrolase</keyword>
<dbReference type="GO" id="GO:0016787">
    <property type="term" value="F:hydrolase activity"/>
    <property type="evidence" value="ECO:0007669"/>
    <property type="project" value="UniProtKB-KW"/>
</dbReference>
<proteinExistence type="predicted"/>
<dbReference type="PANTHER" id="PTHR43155:SF2">
    <property type="entry name" value="CYCLIC DI-GMP PHOSPHODIESTERASE PA4108"/>
    <property type="match status" value="1"/>
</dbReference>
<evidence type="ECO:0000313" key="3">
    <source>
        <dbReference type="Proteomes" id="UP001597169"/>
    </source>
</evidence>
<dbReference type="PROSITE" id="PS51832">
    <property type="entry name" value="HD_GYP"/>
    <property type="match status" value="1"/>
</dbReference>
<evidence type="ECO:0000313" key="2">
    <source>
        <dbReference type="EMBL" id="MFD1130672.1"/>
    </source>
</evidence>
<sequence length="221" mass="24674">MVNVVDPSPKMNEQALKSYLMIIDALFYCIKLRDEQTANHSVLMAHYSYKLAQIHDSKQSMLYYAGSLIHDLGKIAMGDDILKGNGVLSTKDKACLSEHVQKGIKLIESFELPSAINNIVDYHHERFDGSGYLKGLKGKQIPLSGRIAAISDTFSTIIGGRPYQSPLSAVCATKIMEEESYLFDAAILRSLIEIVEQETKYNQSVSTVKIPWSQLFINPKN</sequence>
<dbReference type="PANTHER" id="PTHR43155">
    <property type="entry name" value="CYCLIC DI-GMP PHOSPHODIESTERASE PA4108-RELATED"/>
    <property type="match status" value="1"/>
</dbReference>
<dbReference type="NCBIfam" id="TIGR00277">
    <property type="entry name" value="HDIG"/>
    <property type="match status" value="1"/>
</dbReference>
<reference evidence="3" key="1">
    <citation type="journal article" date="2019" name="Int. J. Syst. Evol. Microbiol.">
        <title>The Global Catalogue of Microorganisms (GCM) 10K type strain sequencing project: providing services to taxonomists for standard genome sequencing and annotation.</title>
        <authorList>
            <consortium name="The Broad Institute Genomics Platform"/>
            <consortium name="The Broad Institute Genome Sequencing Center for Infectious Disease"/>
            <person name="Wu L."/>
            <person name="Ma J."/>
        </authorList>
    </citation>
    <scope>NUCLEOTIDE SEQUENCE [LARGE SCALE GENOMIC DNA]</scope>
    <source>
        <strain evidence="3">CCUG 53519</strain>
    </source>
</reference>
<dbReference type="Gene3D" id="1.10.3210.10">
    <property type="entry name" value="Hypothetical protein af1432"/>
    <property type="match status" value="1"/>
</dbReference>
<dbReference type="Pfam" id="PF13487">
    <property type="entry name" value="HD_5"/>
    <property type="match status" value="1"/>
</dbReference>